<dbReference type="CDD" id="cd06850">
    <property type="entry name" value="biotinyl_domain"/>
    <property type="match status" value="1"/>
</dbReference>
<dbReference type="PATRIC" id="fig|452652.3.peg.7273"/>
<dbReference type="InterPro" id="IPR000089">
    <property type="entry name" value="Biotin_lipoyl"/>
</dbReference>
<evidence type="ECO:0000313" key="4">
    <source>
        <dbReference type="Proteomes" id="UP000007076"/>
    </source>
</evidence>
<name>E4NJ39_KITSK</name>
<dbReference type="STRING" id="452652.KSE_72320"/>
<dbReference type="PROSITE" id="PS50968">
    <property type="entry name" value="BIOTINYL_LIPOYL"/>
    <property type="match status" value="1"/>
</dbReference>
<evidence type="ECO:0000259" key="2">
    <source>
        <dbReference type="PROSITE" id="PS50968"/>
    </source>
</evidence>
<dbReference type="EMBL" id="AP010968">
    <property type="protein sequence ID" value="BAJ32987.1"/>
    <property type="molecule type" value="Genomic_DNA"/>
</dbReference>
<accession>E4NJ39</accession>
<reference evidence="3 4" key="1">
    <citation type="journal article" date="2010" name="DNA Res.">
        <title>Genome sequence of Kitasatospora setae NBRC 14216T: an evolutionary snapshot of the family Streptomycetaceae.</title>
        <authorList>
            <person name="Ichikawa N."/>
            <person name="Oguchi A."/>
            <person name="Ikeda H."/>
            <person name="Ishikawa J."/>
            <person name="Kitani S."/>
            <person name="Watanabe Y."/>
            <person name="Nakamura S."/>
            <person name="Katano Y."/>
            <person name="Kishi E."/>
            <person name="Sasagawa M."/>
            <person name="Ankai A."/>
            <person name="Fukui S."/>
            <person name="Hashimoto Y."/>
            <person name="Kamata S."/>
            <person name="Otoguro M."/>
            <person name="Tanikawa S."/>
            <person name="Nihira T."/>
            <person name="Horinouchi S."/>
            <person name="Ohnishi Y."/>
            <person name="Hayakawa M."/>
            <person name="Kuzuyama T."/>
            <person name="Arisawa A."/>
            <person name="Nomoto F."/>
            <person name="Miura H."/>
            <person name="Takahashi Y."/>
            <person name="Fujita N."/>
        </authorList>
    </citation>
    <scope>NUCLEOTIDE SEQUENCE [LARGE SCALE GENOMIC DNA]</scope>
    <source>
        <strain evidence="4">ATCC 33774 / DSM 43861 / JCM 3304 / KCC A-0304 / NBRC 14216 / KM-6054</strain>
    </source>
</reference>
<dbReference type="RefSeq" id="WP_014140278.1">
    <property type="nucleotide sequence ID" value="NC_016109.1"/>
</dbReference>
<organism evidence="3 4">
    <name type="scientific">Kitasatospora setae (strain ATCC 33774 / DSM 43861 / JCM 3304 / KCC A-0304 / NBRC 14216 / KM-6054)</name>
    <name type="common">Streptomyces setae</name>
    <dbReference type="NCBI Taxonomy" id="452652"/>
    <lineage>
        <taxon>Bacteria</taxon>
        <taxon>Bacillati</taxon>
        <taxon>Actinomycetota</taxon>
        <taxon>Actinomycetes</taxon>
        <taxon>Kitasatosporales</taxon>
        <taxon>Streptomycetaceae</taxon>
        <taxon>Kitasatospora</taxon>
    </lineage>
</organism>
<keyword evidence="4" id="KW-1185">Reference proteome</keyword>
<proteinExistence type="predicted"/>
<dbReference type="PROSITE" id="PS00188">
    <property type="entry name" value="BIOTIN"/>
    <property type="match status" value="1"/>
</dbReference>
<dbReference type="eggNOG" id="COG4770">
    <property type="taxonomic scope" value="Bacteria"/>
</dbReference>
<dbReference type="HOGENOM" id="CLU_016733_9_1_11"/>
<sequence>MPGTVVRIDARPGERVTAGQVLLRIEAMKMEHRLTAPTDGTLTDLTATVGRQVETGAVLAVVRPDR</sequence>
<dbReference type="Gene3D" id="2.40.50.100">
    <property type="match status" value="1"/>
</dbReference>
<dbReference type="InterPro" id="IPR001882">
    <property type="entry name" value="Biotin_BS"/>
</dbReference>
<feature type="domain" description="Lipoyl-binding" evidence="2">
    <location>
        <begin position="1"/>
        <end position="63"/>
    </location>
</feature>
<dbReference type="Proteomes" id="UP000007076">
    <property type="component" value="Chromosome"/>
</dbReference>
<dbReference type="PANTHER" id="PTHR45266:SF3">
    <property type="entry name" value="OXALOACETATE DECARBOXYLASE ALPHA CHAIN"/>
    <property type="match status" value="1"/>
</dbReference>
<dbReference type="InterPro" id="IPR050709">
    <property type="entry name" value="Biotin_Carboxyl_Carrier/Decarb"/>
</dbReference>
<dbReference type="KEGG" id="ksk:KSE_72320"/>
<gene>
    <name evidence="3" type="ordered locus">KSE_72320</name>
</gene>
<dbReference type="Pfam" id="PF00364">
    <property type="entry name" value="Biotin_lipoyl"/>
    <property type="match status" value="1"/>
</dbReference>
<dbReference type="InterPro" id="IPR011053">
    <property type="entry name" value="Single_hybrid_motif"/>
</dbReference>
<keyword evidence="1" id="KW-0092">Biotin</keyword>
<evidence type="ECO:0000256" key="1">
    <source>
        <dbReference type="ARBA" id="ARBA00023267"/>
    </source>
</evidence>
<dbReference type="SUPFAM" id="SSF51230">
    <property type="entry name" value="Single hybrid motif"/>
    <property type="match status" value="1"/>
</dbReference>
<evidence type="ECO:0000313" key="3">
    <source>
        <dbReference type="EMBL" id="BAJ32987.1"/>
    </source>
</evidence>
<dbReference type="AlphaFoldDB" id="E4NJ39"/>
<dbReference type="PANTHER" id="PTHR45266">
    <property type="entry name" value="OXALOACETATE DECARBOXYLASE ALPHA CHAIN"/>
    <property type="match status" value="1"/>
</dbReference>
<protein>
    <submittedName>
        <fullName evidence="3">Putative truncated acetyl-CoA carboxylase biotin carboxylase</fullName>
    </submittedName>
</protein>